<comment type="caution">
    <text evidence="5">The sequence shown here is derived from an EMBL/GenBank/DDBJ whole genome shotgun (WGS) entry which is preliminary data.</text>
</comment>
<dbReference type="AlphaFoldDB" id="A0A323URP2"/>
<feature type="domain" description="HTH araC/xylS-type" evidence="4">
    <location>
        <begin position="45"/>
        <end position="143"/>
    </location>
</feature>
<keyword evidence="1" id="KW-0805">Transcription regulation</keyword>
<dbReference type="SUPFAM" id="SSF46689">
    <property type="entry name" value="Homeodomain-like"/>
    <property type="match status" value="1"/>
</dbReference>
<dbReference type="EMBL" id="QKOE01000024">
    <property type="protein sequence ID" value="PZA14673.1"/>
    <property type="molecule type" value="Genomic_DNA"/>
</dbReference>
<dbReference type="PRINTS" id="PR00032">
    <property type="entry name" value="HTHARAC"/>
</dbReference>
<dbReference type="PANTHER" id="PTHR43280">
    <property type="entry name" value="ARAC-FAMILY TRANSCRIPTIONAL REGULATOR"/>
    <property type="match status" value="1"/>
</dbReference>
<dbReference type="PANTHER" id="PTHR43280:SF32">
    <property type="entry name" value="TRANSCRIPTIONAL REGULATORY PROTEIN"/>
    <property type="match status" value="1"/>
</dbReference>
<proteinExistence type="predicted"/>
<name>A0A323URP2_9RHOO</name>
<gene>
    <name evidence="5" type="ORF">DNK49_20470</name>
</gene>
<dbReference type="SMART" id="SM00342">
    <property type="entry name" value="HTH_ARAC"/>
    <property type="match status" value="1"/>
</dbReference>
<dbReference type="GO" id="GO:0003700">
    <property type="term" value="F:DNA-binding transcription factor activity"/>
    <property type="evidence" value="ECO:0007669"/>
    <property type="project" value="InterPro"/>
</dbReference>
<protein>
    <recommendedName>
        <fullName evidence="4">HTH araC/xylS-type domain-containing protein</fullName>
    </recommendedName>
</protein>
<dbReference type="PROSITE" id="PS01124">
    <property type="entry name" value="HTH_ARAC_FAMILY_2"/>
    <property type="match status" value="1"/>
</dbReference>
<dbReference type="Proteomes" id="UP000248259">
    <property type="component" value="Unassembled WGS sequence"/>
</dbReference>
<keyword evidence="2" id="KW-0238">DNA-binding</keyword>
<dbReference type="Gene3D" id="1.10.10.60">
    <property type="entry name" value="Homeodomain-like"/>
    <property type="match status" value="1"/>
</dbReference>
<organism evidence="5 6">
    <name type="scientific">Parazoarcus communis SWub3 = DSM 12120</name>
    <dbReference type="NCBI Taxonomy" id="1121029"/>
    <lineage>
        <taxon>Bacteria</taxon>
        <taxon>Pseudomonadati</taxon>
        <taxon>Pseudomonadota</taxon>
        <taxon>Betaproteobacteria</taxon>
        <taxon>Rhodocyclales</taxon>
        <taxon>Zoogloeaceae</taxon>
        <taxon>Parazoarcus</taxon>
    </lineage>
</organism>
<sequence length="163" mass="18572">MQRDERGSWQFLGAHVAITLVHLLRLSGMEDVAQRGQSVQATVLLRFRHLVERHFRDHWRVADYAKALSVSHDRLHDMCTRALGRTPLELVHERLVHEAALRLVRSGLSIEQVAADLGFRSTTHFSRFFRVRSGLSPARYRANAHASPAALQVASTRSYADWP</sequence>
<keyword evidence="6" id="KW-1185">Reference proteome</keyword>
<dbReference type="GO" id="GO:0043565">
    <property type="term" value="F:sequence-specific DNA binding"/>
    <property type="evidence" value="ECO:0007669"/>
    <property type="project" value="InterPro"/>
</dbReference>
<evidence type="ECO:0000259" key="4">
    <source>
        <dbReference type="PROSITE" id="PS01124"/>
    </source>
</evidence>
<evidence type="ECO:0000256" key="3">
    <source>
        <dbReference type="ARBA" id="ARBA00023163"/>
    </source>
</evidence>
<evidence type="ECO:0000313" key="5">
    <source>
        <dbReference type="EMBL" id="PZA14673.1"/>
    </source>
</evidence>
<keyword evidence="3" id="KW-0804">Transcription</keyword>
<dbReference type="InterPro" id="IPR020449">
    <property type="entry name" value="Tscrpt_reg_AraC-type_HTH"/>
</dbReference>
<dbReference type="InterPro" id="IPR018060">
    <property type="entry name" value="HTH_AraC"/>
</dbReference>
<evidence type="ECO:0000256" key="1">
    <source>
        <dbReference type="ARBA" id="ARBA00023015"/>
    </source>
</evidence>
<evidence type="ECO:0000256" key="2">
    <source>
        <dbReference type="ARBA" id="ARBA00023125"/>
    </source>
</evidence>
<accession>A0A323URP2</accession>
<reference evidence="5 6" key="1">
    <citation type="submission" date="2018-06" db="EMBL/GenBank/DDBJ databases">
        <title>Azoarcus communis strain SWub3 genome.</title>
        <authorList>
            <person name="Zorraquino Salvo V."/>
            <person name="Toubiana D."/>
            <person name="Blumwald E."/>
        </authorList>
    </citation>
    <scope>NUCLEOTIDE SEQUENCE [LARGE SCALE GENOMIC DNA]</scope>
    <source>
        <strain evidence="5 6">SWub3</strain>
    </source>
</reference>
<evidence type="ECO:0000313" key="6">
    <source>
        <dbReference type="Proteomes" id="UP000248259"/>
    </source>
</evidence>
<dbReference type="Pfam" id="PF12833">
    <property type="entry name" value="HTH_18"/>
    <property type="match status" value="1"/>
</dbReference>
<dbReference type="InterPro" id="IPR009057">
    <property type="entry name" value="Homeodomain-like_sf"/>
</dbReference>